<feature type="region of interest" description="Disordered" evidence="1">
    <location>
        <begin position="731"/>
        <end position="809"/>
    </location>
</feature>
<feature type="region of interest" description="Disordered" evidence="1">
    <location>
        <begin position="125"/>
        <end position="147"/>
    </location>
</feature>
<dbReference type="Proteomes" id="UP001521785">
    <property type="component" value="Unassembled WGS sequence"/>
</dbReference>
<feature type="compositionally biased region" description="Gly residues" evidence="1">
    <location>
        <begin position="500"/>
        <end position="526"/>
    </location>
</feature>
<name>A0ABR3S7I2_9PLEO</name>
<gene>
    <name evidence="2" type="ORF">SLS60_000882</name>
</gene>
<dbReference type="EMBL" id="JAKJXO020000001">
    <property type="protein sequence ID" value="KAL1612653.1"/>
    <property type="molecule type" value="Genomic_DNA"/>
</dbReference>
<feature type="compositionally biased region" description="Pro residues" evidence="1">
    <location>
        <begin position="1"/>
        <end position="10"/>
    </location>
</feature>
<dbReference type="PANTHER" id="PTHR38887">
    <property type="entry name" value="CHROMOSOME 21, WHOLE GENOME SHOTGUN SEQUENCE"/>
    <property type="match status" value="1"/>
</dbReference>
<feature type="region of interest" description="Disordered" evidence="1">
    <location>
        <begin position="557"/>
        <end position="668"/>
    </location>
</feature>
<sequence length="824" mass="89510">MPKSTPPPINPNLSIISPPPSSTTSNPRFTPRSSSFPDNIDSDSEGVFDPTPVHSPGGPQYDDLPPSYDEAQQQALHDARAGALPLNHVQPHLGRLHLHDASPEYEIPSGAEVHAHRATAEELAREGARSVPVQHVQSSENVPVGRVGSTAPRIPAPLDQSALLNAALQFTKHEPDTDARYAPRLRRCIAIPQNVANTAAGRKGSARRRREEQRADRRGQSDAWPGTSPDALPTVSEEPARFLRAYAKALHAHSIRPAEFLDFIDGLNSLCAAVGCTPADLIQPSTSSNSNAELVRNYVDASNEAFFAPRGLKVSLRSFDSLLDIAQIPEERGQRADAVAGVSDPCATPTNRAQALHPWVEALETTVNEPSIAAITLREMGEKFKNIAPSLSLATTNGGVQLPETEKTRLEREYAERDRAAAAADSDDPPHSIPGEFPQSNEGSHPPFRGRRGRNGRGARGGPRYPCGPSGNDPFGLPDYSSHGHYGPTGFGPHGPPGFGPFGRGGFGPGRGNWGSRGGPGAGGNGWEALGQSIGKWGEEFGKRMEAWGDQFGKETAAWGNDFGKQFSGGGSGCGTAGPSTQGAAPTPSPSIPHTAETSTRDAQETGVHWQQTSTADDHIGLELGKQAAKKAVRKHNDDDASSFSSDSSSDSDSDSDSDDEIHEKAYMNASKHFIDRIREINATADASRAKGKKDPAAIECERTAAIEKAGKDKVAMEEWIDQKRTKRTAMRELKHQRRDMKRDHRQMKRELKRQGLGKKSKEWKEQKKRHQDQKKALRHEKNDVRRQFREARKIDRSEHRRKAAVESGYDASESVWVLVENLA</sequence>
<organism evidence="2 3">
    <name type="scientific">Paraconiothyrium brasiliense</name>
    <dbReference type="NCBI Taxonomy" id="300254"/>
    <lineage>
        <taxon>Eukaryota</taxon>
        <taxon>Fungi</taxon>
        <taxon>Dikarya</taxon>
        <taxon>Ascomycota</taxon>
        <taxon>Pezizomycotina</taxon>
        <taxon>Dothideomycetes</taxon>
        <taxon>Pleosporomycetidae</taxon>
        <taxon>Pleosporales</taxon>
        <taxon>Massarineae</taxon>
        <taxon>Didymosphaeriaceae</taxon>
        <taxon>Paraconiothyrium</taxon>
    </lineage>
</organism>
<dbReference type="InterPro" id="IPR053221">
    <property type="entry name" value="Burnettramic_acid_biosynth"/>
</dbReference>
<reference evidence="2 3" key="1">
    <citation type="submission" date="2024-02" db="EMBL/GenBank/DDBJ databases">
        <title>De novo assembly and annotation of 12 fungi associated with fruit tree decline syndrome in Ontario, Canada.</title>
        <authorList>
            <person name="Sulman M."/>
            <person name="Ellouze W."/>
            <person name="Ilyukhin E."/>
        </authorList>
    </citation>
    <scope>NUCLEOTIDE SEQUENCE [LARGE SCALE GENOMIC DNA]</scope>
    <source>
        <strain evidence="2 3">M42-189</strain>
    </source>
</reference>
<feature type="compositionally biased region" description="Gly residues" evidence="1">
    <location>
        <begin position="567"/>
        <end position="576"/>
    </location>
</feature>
<feature type="region of interest" description="Disordered" evidence="1">
    <location>
        <begin position="394"/>
        <end position="530"/>
    </location>
</feature>
<dbReference type="PANTHER" id="PTHR38887:SF1">
    <property type="entry name" value="RAS MODIFICATION PROTEIN ERF4"/>
    <property type="match status" value="1"/>
</dbReference>
<feature type="compositionally biased region" description="Basic residues" evidence="1">
    <location>
        <begin position="735"/>
        <end position="748"/>
    </location>
</feature>
<accession>A0ABR3S7I2</accession>
<feature type="compositionally biased region" description="Basic and acidic residues" evidence="1">
    <location>
        <begin position="209"/>
        <end position="220"/>
    </location>
</feature>
<proteinExistence type="predicted"/>
<evidence type="ECO:0000313" key="2">
    <source>
        <dbReference type="EMBL" id="KAL1612653.1"/>
    </source>
</evidence>
<feature type="region of interest" description="Disordered" evidence="1">
    <location>
        <begin position="196"/>
        <end position="235"/>
    </location>
</feature>
<feature type="compositionally biased region" description="Basic and acidic residues" evidence="1">
    <location>
        <begin position="749"/>
        <end position="766"/>
    </location>
</feature>
<keyword evidence="3" id="KW-1185">Reference proteome</keyword>
<evidence type="ECO:0000256" key="1">
    <source>
        <dbReference type="SAM" id="MobiDB-lite"/>
    </source>
</evidence>
<feature type="compositionally biased region" description="Low complexity" evidence="1">
    <location>
        <begin position="11"/>
        <end position="37"/>
    </location>
</feature>
<comment type="caution">
    <text evidence="2">The sequence shown here is derived from an EMBL/GenBank/DDBJ whole genome shotgun (WGS) entry which is preliminary data.</text>
</comment>
<feature type="compositionally biased region" description="Basic residues" evidence="1">
    <location>
        <begin position="448"/>
        <end position="457"/>
    </location>
</feature>
<evidence type="ECO:0000313" key="3">
    <source>
        <dbReference type="Proteomes" id="UP001521785"/>
    </source>
</evidence>
<feature type="compositionally biased region" description="Basic and acidic residues" evidence="1">
    <location>
        <begin position="404"/>
        <end position="420"/>
    </location>
</feature>
<protein>
    <submittedName>
        <fullName evidence="2">Uncharacterized protein</fullName>
    </submittedName>
</protein>
<feature type="compositionally biased region" description="Basic and acidic residues" evidence="1">
    <location>
        <begin position="774"/>
        <end position="799"/>
    </location>
</feature>
<feature type="compositionally biased region" description="Acidic residues" evidence="1">
    <location>
        <begin position="650"/>
        <end position="661"/>
    </location>
</feature>
<feature type="region of interest" description="Disordered" evidence="1">
    <location>
        <begin position="1"/>
        <end position="73"/>
    </location>
</feature>